<dbReference type="PROSITE" id="PS51459">
    <property type="entry name" value="FIDO"/>
    <property type="match status" value="1"/>
</dbReference>
<proteinExistence type="predicted"/>
<sequence length="131" mass="14531">MTVYLDAVQLQAMNKQLLAGTGERSFVRNSAGLDSIENLPKQRFFGTEAYPSLPAKLGITYIKLINLHCFEDANKRTAALALAMLADLNGWVLTYSNEELADLTIKVAALNDAQLDYDALYLAIENHLQPR</sequence>
<dbReference type="NCBIfam" id="TIGR01550">
    <property type="entry name" value="DOC_P1"/>
    <property type="match status" value="1"/>
</dbReference>
<dbReference type="EMBL" id="AYGX02000052">
    <property type="protein sequence ID" value="KRO28112.1"/>
    <property type="molecule type" value="Genomic_DNA"/>
</dbReference>
<dbReference type="GO" id="GO:0016301">
    <property type="term" value="F:kinase activity"/>
    <property type="evidence" value="ECO:0007669"/>
    <property type="project" value="InterPro"/>
</dbReference>
<dbReference type="Pfam" id="PF02661">
    <property type="entry name" value="Fic"/>
    <property type="match status" value="1"/>
</dbReference>
<dbReference type="Gene3D" id="1.20.120.1870">
    <property type="entry name" value="Fic/DOC protein, Fido domain"/>
    <property type="match status" value="1"/>
</dbReference>
<dbReference type="RefSeq" id="WP_024624911.1">
    <property type="nucleotide sequence ID" value="NZ_AYGX02000052.1"/>
</dbReference>
<reference evidence="2 3" key="1">
    <citation type="journal article" date="2015" name="Genome Announc.">
        <title>Expanding the biotechnology potential of lactobacilli through comparative genomics of 213 strains and associated genera.</title>
        <authorList>
            <person name="Sun Z."/>
            <person name="Harris H.M."/>
            <person name="McCann A."/>
            <person name="Guo C."/>
            <person name="Argimon S."/>
            <person name="Zhang W."/>
            <person name="Yang X."/>
            <person name="Jeffery I.B."/>
            <person name="Cooney J.C."/>
            <person name="Kagawa T.F."/>
            <person name="Liu W."/>
            <person name="Song Y."/>
            <person name="Salvetti E."/>
            <person name="Wrobel A."/>
            <person name="Rasinkangas P."/>
            <person name="Parkhill J."/>
            <person name="Rea M.C."/>
            <person name="O'Sullivan O."/>
            <person name="Ritari J."/>
            <person name="Douillard F.P."/>
            <person name="Paul Ross R."/>
            <person name="Yang R."/>
            <person name="Briner A.E."/>
            <person name="Felis G.E."/>
            <person name="de Vos W.M."/>
            <person name="Barrangou R."/>
            <person name="Klaenhammer T.R."/>
            <person name="Caufield P.W."/>
            <person name="Cui Y."/>
            <person name="Zhang H."/>
            <person name="O'Toole P.W."/>
        </authorList>
    </citation>
    <scope>NUCLEOTIDE SEQUENCE [LARGE SCALE GENOMIC DNA]</scope>
    <source>
        <strain evidence="2 3">DSM 21115</strain>
    </source>
</reference>
<name>A0A0R2NUP8_9LACO</name>
<dbReference type="InterPro" id="IPR006440">
    <property type="entry name" value="Doc"/>
</dbReference>
<accession>A0A0R2NUP8</accession>
<keyword evidence="3" id="KW-1185">Reference proteome</keyword>
<evidence type="ECO:0000313" key="3">
    <source>
        <dbReference type="Proteomes" id="UP000050920"/>
    </source>
</evidence>
<feature type="domain" description="Fido" evidence="1">
    <location>
        <begin position="5"/>
        <end position="123"/>
    </location>
</feature>
<protein>
    <recommendedName>
        <fullName evidence="1">Fido domain-containing protein</fullName>
    </recommendedName>
</protein>
<comment type="caution">
    <text evidence="2">The sequence shown here is derived from an EMBL/GenBank/DDBJ whole genome shotgun (WGS) entry which is preliminary data.</text>
</comment>
<dbReference type="Proteomes" id="UP000050920">
    <property type="component" value="Unassembled WGS sequence"/>
</dbReference>
<organism evidence="2 3">
    <name type="scientific">Lactiplantibacillus fabifermentans DSM 21115</name>
    <dbReference type="NCBI Taxonomy" id="1413187"/>
    <lineage>
        <taxon>Bacteria</taxon>
        <taxon>Bacillati</taxon>
        <taxon>Bacillota</taxon>
        <taxon>Bacilli</taxon>
        <taxon>Lactobacillales</taxon>
        <taxon>Lactobacillaceae</taxon>
        <taxon>Lactiplantibacillus</taxon>
    </lineage>
</organism>
<evidence type="ECO:0000259" key="1">
    <source>
        <dbReference type="PROSITE" id="PS51459"/>
    </source>
</evidence>
<dbReference type="PANTHER" id="PTHR39426">
    <property type="entry name" value="HOMOLOGY TO DEATH-ON-CURING PROTEIN OF PHAGE P1"/>
    <property type="match status" value="1"/>
</dbReference>
<dbReference type="InterPro" id="IPR003812">
    <property type="entry name" value="Fido"/>
</dbReference>
<gene>
    <name evidence="2" type="ORF">DY78_GL002610</name>
</gene>
<dbReference type="InterPro" id="IPR053737">
    <property type="entry name" value="Type_II_TA_Toxin"/>
</dbReference>
<evidence type="ECO:0000313" key="2">
    <source>
        <dbReference type="EMBL" id="KRO28112.1"/>
    </source>
</evidence>
<dbReference type="PANTHER" id="PTHR39426:SF1">
    <property type="entry name" value="HOMOLOGY TO DEATH-ON-CURING PROTEIN OF PHAGE P1"/>
    <property type="match status" value="1"/>
</dbReference>
<dbReference type="AlphaFoldDB" id="A0A0R2NUP8"/>